<accession>A0A0B6SB64</accession>
<dbReference type="PROSITE" id="PS50850">
    <property type="entry name" value="MFS"/>
    <property type="match status" value="1"/>
</dbReference>
<feature type="transmembrane region" description="Helical" evidence="4">
    <location>
        <begin position="117"/>
        <end position="139"/>
    </location>
</feature>
<evidence type="ECO:0000313" key="7">
    <source>
        <dbReference type="Proteomes" id="UP000031838"/>
    </source>
</evidence>
<feature type="transmembrane region" description="Helical" evidence="4">
    <location>
        <begin position="58"/>
        <end position="81"/>
    </location>
</feature>
<reference evidence="6 7" key="2">
    <citation type="journal article" date="2016" name="Appl. Microbiol. Biotechnol.">
        <title>Mutations improving production and secretion of extracellular lipase by Burkholderia glumae PG1.</title>
        <authorList>
            <person name="Knapp A."/>
            <person name="Voget S."/>
            <person name="Gao R."/>
            <person name="Zaburannyi N."/>
            <person name="Krysciak D."/>
            <person name="Breuer M."/>
            <person name="Hauer B."/>
            <person name="Streit W.R."/>
            <person name="Muller R."/>
            <person name="Daniel R."/>
            <person name="Jaeger K.E."/>
        </authorList>
    </citation>
    <scope>NUCLEOTIDE SEQUENCE [LARGE SCALE GENOMIC DNA]</scope>
    <source>
        <strain evidence="6 7">PG1</strain>
    </source>
</reference>
<name>A0A0B6SB64_BURPL</name>
<dbReference type="Pfam" id="PF07690">
    <property type="entry name" value="MFS_1"/>
    <property type="match status" value="1"/>
</dbReference>
<dbReference type="EMBL" id="CP002581">
    <property type="protein sequence ID" value="AJK49501.1"/>
    <property type="molecule type" value="Genomic_DNA"/>
</dbReference>
<dbReference type="PANTHER" id="PTHR42910:SF1">
    <property type="entry name" value="MAJOR FACILITATOR SUPERFAMILY (MFS) PROFILE DOMAIN-CONTAINING PROTEIN"/>
    <property type="match status" value="1"/>
</dbReference>
<dbReference type="InterPro" id="IPR011701">
    <property type="entry name" value="MFS"/>
</dbReference>
<keyword evidence="1 4" id="KW-0812">Transmembrane</keyword>
<keyword evidence="3 4" id="KW-0472">Membrane</keyword>
<sequence>MDVSVPCPAARPCETAVAHHARMPRALVALFAVASGVSVANVYYAQPLLDAFATDFGIARGAVGGVVTATQLGCALALLLLVPLGDRLDRRRLIGAQCVALVAALAAVAGARSVPLLLAAMLGVGLLGTAMTQGLIACAASAAAPDERGRVVGAAQGGVFVGLLLARVVSGALGDLVGWRGVYAASALAMLALAWPLARRLPATAPAARRGYVQLLASMLALLREERVLRVRGVLALLMFAALNVFWSALVLPLSAPPFGFSHTAIGAFGLAGAAGALAASRAGHWADRGFAGRTSALALALLTLAWAPLALLHRSLGALLAGIVLLDVGAQLLHVTSQSLIFRARPDAPSRLIGVYMLFYAAGSGLGAIATTVTYARAGWEGVCLLGAAISAAASGFWWTTRERG</sequence>
<feature type="transmembrane region" description="Helical" evidence="4">
    <location>
        <begin position="93"/>
        <end position="111"/>
    </location>
</feature>
<dbReference type="GO" id="GO:0022857">
    <property type="term" value="F:transmembrane transporter activity"/>
    <property type="evidence" value="ECO:0007669"/>
    <property type="project" value="InterPro"/>
</dbReference>
<evidence type="ECO:0000313" key="6">
    <source>
        <dbReference type="EMBL" id="AJK49501.1"/>
    </source>
</evidence>
<feature type="transmembrane region" description="Helical" evidence="4">
    <location>
        <begin position="291"/>
        <end position="310"/>
    </location>
</feature>
<feature type="domain" description="Major facilitator superfamily (MFS) profile" evidence="5">
    <location>
        <begin position="24"/>
        <end position="406"/>
    </location>
</feature>
<feature type="transmembrane region" description="Helical" evidence="4">
    <location>
        <begin position="354"/>
        <end position="374"/>
    </location>
</feature>
<reference evidence="7" key="1">
    <citation type="submission" date="2011-03" db="EMBL/GenBank/DDBJ databases">
        <authorList>
            <person name="Voget S."/>
            <person name="Streit W.R."/>
            <person name="Jaeger K.E."/>
            <person name="Daniel R."/>
        </authorList>
    </citation>
    <scope>NUCLEOTIDE SEQUENCE [LARGE SCALE GENOMIC DNA]</scope>
    <source>
        <strain evidence="7">PG1</strain>
    </source>
</reference>
<evidence type="ECO:0000256" key="1">
    <source>
        <dbReference type="ARBA" id="ARBA00022692"/>
    </source>
</evidence>
<keyword evidence="7" id="KW-1185">Reference proteome</keyword>
<feature type="transmembrane region" description="Helical" evidence="4">
    <location>
        <begin position="234"/>
        <end position="254"/>
    </location>
</feature>
<keyword evidence="2 4" id="KW-1133">Transmembrane helix</keyword>
<dbReference type="InterPro" id="IPR020846">
    <property type="entry name" value="MFS_dom"/>
</dbReference>
<evidence type="ECO:0000256" key="4">
    <source>
        <dbReference type="SAM" id="Phobius"/>
    </source>
</evidence>
<dbReference type="SUPFAM" id="SSF103473">
    <property type="entry name" value="MFS general substrate transporter"/>
    <property type="match status" value="1"/>
</dbReference>
<evidence type="ECO:0000256" key="2">
    <source>
        <dbReference type="ARBA" id="ARBA00022989"/>
    </source>
</evidence>
<feature type="transmembrane region" description="Helical" evidence="4">
    <location>
        <begin position="151"/>
        <end position="169"/>
    </location>
</feature>
<feature type="transmembrane region" description="Helical" evidence="4">
    <location>
        <begin position="380"/>
        <end position="400"/>
    </location>
</feature>
<protein>
    <submittedName>
        <fullName evidence="6">MFS general substrate transporter</fullName>
    </submittedName>
</protein>
<proteinExistence type="predicted"/>
<feature type="transmembrane region" description="Helical" evidence="4">
    <location>
        <begin position="26"/>
        <end position="46"/>
    </location>
</feature>
<gene>
    <name evidence="6" type="ORF">BGL_2c14340</name>
</gene>
<dbReference type="AlphaFoldDB" id="A0A0B6SB64"/>
<organism evidence="6 7">
    <name type="scientific">Burkholderia plantarii</name>
    <dbReference type="NCBI Taxonomy" id="41899"/>
    <lineage>
        <taxon>Bacteria</taxon>
        <taxon>Pseudomonadati</taxon>
        <taxon>Pseudomonadota</taxon>
        <taxon>Betaproteobacteria</taxon>
        <taxon>Burkholderiales</taxon>
        <taxon>Burkholderiaceae</taxon>
        <taxon>Burkholderia</taxon>
    </lineage>
</organism>
<evidence type="ECO:0000259" key="5">
    <source>
        <dbReference type="PROSITE" id="PS50850"/>
    </source>
</evidence>
<dbReference type="HOGENOM" id="CLU_001265_23_0_4"/>
<evidence type="ECO:0000256" key="3">
    <source>
        <dbReference type="ARBA" id="ARBA00023136"/>
    </source>
</evidence>
<feature type="transmembrane region" description="Helical" evidence="4">
    <location>
        <begin position="316"/>
        <end position="334"/>
    </location>
</feature>
<dbReference type="PANTHER" id="PTHR42910">
    <property type="entry name" value="TRANSPORTER SCO4007-RELATED"/>
    <property type="match status" value="1"/>
</dbReference>
<dbReference type="Gene3D" id="1.20.1250.20">
    <property type="entry name" value="MFS general substrate transporter like domains"/>
    <property type="match status" value="1"/>
</dbReference>
<dbReference type="KEGG" id="bgp:BGL_2c14340"/>
<feature type="transmembrane region" description="Helical" evidence="4">
    <location>
        <begin position="260"/>
        <end position="279"/>
    </location>
</feature>
<dbReference type="InterPro" id="IPR036259">
    <property type="entry name" value="MFS_trans_sf"/>
</dbReference>
<feature type="transmembrane region" description="Helical" evidence="4">
    <location>
        <begin position="181"/>
        <end position="198"/>
    </location>
</feature>
<dbReference type="Proteomes" id="UP000031838">
    <property type="component" value="Chromosome 2"/>
</dbReference>